<proteinExistence type="predicted"/>
<keyword evidence="3" id="KW-0560">Oxidoreductase</keyword>
<evidence type="ECO:0000313" key="8">
    <source>
        <dbReference type="Proteomes" id="UP000078532"/>
    </source>
</evidence>
<dbReference type="Pfam" id="PF12831">
    <property type="entry name" value="FAD_oxidored"/>
    <property type="match status" value="1"/>
</dbReference>
<dbReference type="GO" id="GO:0046872">
    <property type="term" value="F:metal ion binding"/>
    <property type="evidence" value="ECO:0007669"/>
    <property type="project" value="UniProtKB-KW"/>
</dbReference>
<name>A0A1B7LGF7_9FIRM</name>
<gene>
    <name evidence="7" type="ORF">A6M21_06490</name>
</gene>
<evidence type="ECO:0000256" key="3">
    <source>
        <dbReference type="ARBA" id="ARBA00023002"/>
    </source>
</evidence>
<protein>
    <submittedName>
        <fullName evidence="7">Uncharacterized protein</fullName>
    </submittedName>
</protein>
<keyword evidence="2" id="KW-0479">Metal-binding</keyword>
<dbReference type="Proteomes" id="UP000078532">
    <property type="component" value="Unassembled WGS sequence"/>
</dbReference>
<evidence type="ECO:0000313" key="7">
    <source>
        <dbReference type="EMBL" id="OAT85192.1"/>
    </source>
</evidence>
<evidence type="ECO:0000256" key="1">
    <source>
        <dbReference type="ARBA" id="ARBA00022485"/>
    </source>
</evidence>
<organism evidence="7 8">
    <name type="scientific">Desulfotomaculum copahuensis</name>
    <dbReference type="NCBI Taxonomy" id="1838280"/>
    <lineage>
        <taxon>Bacteria</taxon>
        <taxon>Bacillati</taxon>
        <taxon>Bacillota</taxon>
        <taxon>Clostridia</taxon>
        <taxon>Eubacteriales</taxon>
        <taxon>Desulfotomaculaceae</taxon>
        <taxon>Desulfotomaculum</taxon>
    </lineage>
</organism>
<feature type="region of interest" description="Disordered" evidence="6">
    <location>
        <begin position="606"/>
        <end position="663"/>
    </location>
</feature>
<evidence type="ECO:0000256" key="2">
    <source>
        <dbReference type="ARBA" id="ARBA00022723"/>
    </source>
</evidence>
<keyword evidence="4" id="KW-0408">Iron</keyword>
<keyword evidence="1" id="KW-0004">4Fe-4S</keyword>
<dbReference type="InterPro" id="IPR039650">
    <property type="entry name" value="HdrA-like"/>
</dbReference>
<keyword evidence="5" id="KW-0411">Iron-sulfur</keyword>
<dbReference type="AlphaFoldDB" id="A0A1B7LGF7"/>
<keyword evidence="8" id="KW-1185">Reference proteome</keyword>
<evidence type="ECO:0000256" key="4">
    <source>
        <dbReference type="ARBA" id="ARBA00023004"/>
    </source>
</evidence>
<dbReference type="RefSeq" id="WP_066666932.1">
    <property type="nucleotide sequence ID" value="NZ_LYVF01000069.1"/>
</dbReference>
<dbReference type="STRING" id="1838280.A6M21_06490"/>
<dbReference type="SUPFAM" id="SSF51905">
    <property type="entry name" value="FAD/NAD(P)-binding domain"/>
    <property type="match status" value="1"/>
</dbReference>
<dbReference type="EMBL" id="LYVF01000069">
    <property type="protein sequence ID" value="OAT85192.1"/>
    <property type="molecule type" value="Genomic_DNA"/>
</dbReference>
<dbReference type="PANTHER" id="PTHR43498:SF1">
    <property type="entry name" value="COB--COM HETERODISULFIDE REDUCTASE IRON-SULFUR SUBUNIT A"/>
    <property type="match status" value="1"/>
</dbReference>
<sequence length="663" mass="72056">MLIAIAVALIVIFHHGQEPPLIPLKKSTIAGQYDLVVAGGDPEGIAAAVSGARNGLHTLLLDSRPALGGLMTEGWLNGIDMNYNPRGQILNQGFFLEFYRAMGGDSFDVDTAINFFNETVNKEKNLDVLTEVKNITPELKTEGNKTRITAVNVTLPAGKTITVSARRFIDATQDADLAAAAKVPFTFGQSDCGHPHRLMASTLIFKLKGISNADWLLLRLAAKYRQDPNDPTGSSAVTVWGFNRIMEHYHSTDPTALAMTGLNLGRQKDGSVLVNALELYGVNPLAEQSRAAARLLAVRELPRIIAYMRQNIPGLGHTRLAGTAPELYTRESRHIIGLYRLTINDVLDNRDFPDRIAFGSYPVDIQPSGPAEPGNIIGRPVQYAIPFRCLVPRGVDNLLVTGRSASFDSLAAGSARVIPVGMAGGQAAGAAAALSIEKRLDFPALSKSPRLIKELQHRLNSQGMDIHPFHTAPSRERYAAGLCFMRRWGLAAGGYDNNYHLNEVMTTGQFISDLKEVTAAMALKIPASAALALLPENTGKPLTAPLAAALFCALRDYKLPPETAFQFLSRRGFWEPDRFRPEKASSPLTRGEAYALIERFATFHLQPETPPPARHKPPGRLPVQEPRVDLARLKKHAAGPPHGPTAPVRKPAVLPSPGTERRV</sequence>
<dbReference type="Gene3D" id="3.50.50.60">
    <property type="entry name" value="FAD/NAD(P)-binding domain"/>
    <property type="match status" value="1"/>
</dbReference>
<evidence type="ECO:0000256" key="5">
    <source>
        <dbReference type="ARBA" id="ARBA00023014"/>
    </source>
</evidence>
<dbReference type="GO" id="GO:0051539">
    <property type="term" value="F:4 iron, 4 sulfur cluster binding"/>
    <property type="evidence" value="ECO:0007669"/>
    <property type="project" value="UniProtKB-KW"/>
</dbReference>
<dbReference type="PANTHER" id="PTHR43498">
    <property type="entry name" value="FERREDOXIN:COB-COM HETERODISULFIDE REDUCTASE SUBUNIT A"/>
    <property type="match status" value="1"/>
</dbReference>
<dbReference type="GO" id="GO:0016491">
    <property type="term" value="F:oxidoreductase activity"/>
    <property type="evidence" value="ECO:0007669"/>
    <property type="project" value="UniProtKB-KW"/>
</dbReference>
<evidence type="ECO:0000256" key="6">
    <source>
        <dbReference type="SAM" id="MobiDB-lite"/>
    </source>
</evidence>
<accession>A0A1B7LGF7</accession>
<comment type="caution">
    <text evidence="7">The sequence shown here is derived from an EMBL/GenBank/DDBJ whole genome shotgun (WGS) entry which is preliminary data.</text>
</comment>
<reference evidence="7 8" key="1">
    <citation type="submission" date="2016-04" db="EMBL/GenBank/DDBJ databases">
        <authorList>
            <person name="Evans L.H."/>
            <person name="Alamgir A."/>
            <person name="Owens N."/>
            <person name="Weber N.D."/>
            <person name="Virtaneva K."/>
            <person name="Barbian K."/>
            <person name="Babar A."/>
            <person name="Rosenke K."/>
        </authorList>
    </citation>
    <scope>NUCLEOTIDE SEQUENCE [LARGE SCALE GENOMIC DNA]</scope>
    <source>
        <strain evidence="7 8">LMa1</strain>
    </source>
</reference>
<dbReference type="InterPro" id="IPR036188">
    <property type="entry name" value="FAD/NAD-bd_sf"/>
</dbReference>
<dbReference type="OrthoDB" id="9759982at2"/>